<dbReference type="InterPro" id="IPR009061">
    <property type="entry name" value="DNA-bd_dom_put_sf"/>
</dbReference>
<dbReference type="InterPro" id="IPR005146">
    <property type="entry name" value="B3/B4_tRNA-bd"/>
</dbReference>
<dbReference type="InterPro" id="IPR041616">
    <property type="entry name" value="PheRS_beta_core"/>
</dbReference>
<accession>A0A6S6T9G4</accession>
<organism evidence="20">
    <name type="scientific">uncultured Thiotrichaceae bacterium</name>
    <dbReference type="NCBI Taxonomy" id="298394"/>
    <lineage>
        <taxon>Bacteria</taxon>
        <taxon>Pseudomonadati</taxon>
        <taxon>Pseudomonadota</taxon>
        <taxon>Gammaproteobacteria</taxon>
        <taxon>Thiotrichales</taxon>
        <taxon>Thiotrichaceae</taxon>
        <taxon>environmental samples</taxon>
    </lineage>
</organism>
<evidence type="ECO:0000256" key="16">
    <source>
        <dbReference type="PROSITE-ProRule" id="PRU00209"/>
    </source>
</evidence>
<dbReference type="PROSITE" id="PS51483">
    <property type="entry name" value="B5"/>
    <property type="match status" value="1"/>
</dbReference>
<protein>
    <recommendedName>
        <fullName evidence="15">Phenylalanine--tRNA ligase beta subunit</fullName>
        <ecNumber evidence="15">6.1.1.20</ecNumber>
    </recommendedName>
    <alternativeName>
        <fullName evidence="15">Phenylalanyl-tRNA synthetase beta subunit</fullName>
        <shortName evidence="15">PheRS</shortName>
    </alternativeName>
</protein>
<dbReference type="EMBL" id="CACVAY010000071">
    <property type="protein sequence ID" value="CAA6814876.1"/>
    <property type="molecule type" value="Genomic_DNA"/>
</dbReference>
<keyword evidence="5 16" id="KW-0820">tRNA-binding</keyword>
<gene>
    <name evidence="15" type="primary">pheT</name>
    <name evidence="20" type="ORF">HELGO_WM4378</name>
</gene>
<dbReference type="GO" id="GO:0004826">
    <property type="term" value="F:phenylalanine-tRNA ligase activity"/>
    <property type="evidence" value="ECO:0007669"/>
    <property type="project" value="UniProtKB-UniRule"/>
</dbReference>
<dbReference type="HAMAP" id="MF_00283">
    <property type="entry name" value="Phe_tRNA_synth_beta1"/>
    <property type="match status" value="1"/>
</dbReference>
<dbReference type="InterPro" id="IPR020825">
    <property type="entry name" value="Phe-tRNA_synthase-like_B3/B4"/>
</dbReference>
<dbReference type="FunFam" id="3.50.40.10:FF:000001">
    <property type="entry name" value="Phenylalanine--tRNA ligase beta subunit"/>
    <property type="match status" value="1"/>
</dbReference>
<feature type="binding site" evidence="15">
    <location>
        <position position="467"/>
    </location>
    <ligand>
        <name>Mg(2+)</name>
        <dbReference type="ChEBI" id="CHEBI:18420"/>
        <note>shared with alpha subunit</note>
    </ligand>
</feature>
<dbReference type="EC" id="6.1.1.20" evidence="15"/>
<evidence type="ECO:0000256" key="13">
    <source>
        <dbReference type="ARBA" id="ARBA00023146"/>
    </source>
</evidence>
<dbReference type="InterPro" id="IPR004532">
    <property type="entry name" value="Phe-tRNA-ligase_IIc_bsu_bact"/>
</dbReference>
<keyword evidence="13 15" id="KW-0030">Aminoacyl-tRNA synthetase</keyword>
<dbReference type="PROSITE" id="PS50886">
    <property type="entry name" value="TRBD"/>
    <property type="match status" value="1"/>
</dbReference>
<evidence type="ECO:0000256" key="12">
    <source>
        <dbReference type="ARBA" id="ARBA00022917"/>
    </source>
</evidence>
<reference evidence="20" key="1">
    <citation type="submission" date="2020-01" db="EMBL/GenBank/DDBJ databases">
        <authorList>
            <person name="Meier V. D."/>
            <person name="Meier V D."/>
        </authorList>
    </citation>
    <scope>NUCLEOTIDE SEQUENCE</scope>
    <source>
        <strain evidence="20">HLG_WM_MAG_07</strain>
    </source>
</reference>
<dbReference type="Gene3D" id="3.30.930.10">
    <property type="entry name" value="Bira Bifunctional Protein, Domain 2"/>
    <property type="match status" value="1"/>
</dbReference>
<dbReference type="PROSITE" id="PS51447">
    <property type="entry name" value="FDX_ACB"/>
    <property type="match status" value="1"/>
</dbReference>
<feature type="binding site" evidence="15">
    <location>
        <position position="464"/>
    </location>
    <ligand>
        <name>Mg(2+)</name>
        <dbReference type="ChEBI" id="CHEBI:18420"/>
        <note>shared with alpha subunit</note>
    </ligand>
</feature>
<evidence type="ECO:0000313" key="20">
    <source>
        <dbReference type="EMBL" id="CAA6814876.1"/>
    </source>
</evidence>
<comment type="subcellular location">
    <subcellularLocation>
        <location evidence="1 15">Cytoplasm</location>
    </subcellularLocation>
</comment>
<dbReference type="InterPro" id="IPR012340">
    <property type="entry name" value="NA-bd_OB-fold"/>
</dbReference>
<dbReference type="GO" id="GO:0006432">
    <property type="term" value="P:phenylalanyl-tRNA aminoacylation"/>
    <property type="evidence" value="ECO:0007669"/>
    <property type="project" value="UniProtKB-UniRule"/>
</dbReference>
<evidence type="ECO:0000259" key="19">
    <source>
        <dbReference type="PROSITE" id="PS51483"/>
    </source>
</evidence>
<dbReference type="SMART" id="SM00874">
    <property type="entry name" value="B5"/>
    <property type="match status" value="1"/>
</dbReference>
<evidence type="ECO:0000256" key="4">
    <source>
        <dbReference type="ARBA" id="ARBA00022490"/>
    </source>
</evidence>
<dbReference type="CDD" id="cd02796">
    <property type="entry name" value="tRNA_bind_bactPheRS"/>
    <property type="match status" value="1"/>
</dbReference>
<dbReference type="NCBIfam" id="TIGR00472">
    <property type="entry name" value="pheT_bact"/>
    <property type="match status" value="1"/>
</dbReference>
<dbReference type="Gene3D" id="3.30.70.380">
    <property type="entry name" value="Ferrodoxin-fold anticodon-binding domain"/>
    <property type="match status" value="1"/>
</dbReference>
<evidence type="ECO:0000256" key="6">
    <source>
        <dbReference type="ARBA" id="ARBA00022598"/>
    </source>
</evidence>
<dbReference type="CDD" id="cd00769">
    <property type="entry name" value="PheRS_beta_core"/>
    <property type="match status" value="1"/>
</dbReference>
<dbReference type="GO" id="GO:0009328">
    <property type="term" value="C:phenylalanine-tRNA ligase complex"/>
    <property type="evidence" value="ECO:0007669"/>
    <property type="project" value="TreeGrafter"/>
</dbReference>
<dbReference type="Pfam" id="PF03483">
    <property type="entry name" value="B3_4"/>
    <property type="match status" value="1"/>
</dbReference>
<dbReference type="SUPFAM" id="SSF50249">
    <property type="entry name" value="Nucleic acid-binding proteins"/>
    <property type="match status" value="1"/>
</dbReference>
<keyword evidence="4 15" id="KW-0963">Cytoplasm</keyword>
<dbReference type="AlphaFoldDB" id="A0A6S6T9G4"/>
<proteinExistence type="inferred from homology"/>
<keyword evidence="7 15" id="KW-0479">Metal-binding</keyword>
<dbReference type="InterPro" id="IPR005121">
    <property type="entry name" value="Fdx_antiC-bd"/>
</dbReference>
<keyword evidence="10 15" id="KW-0460">Magnesium</keyword>
<dbReference type="GO" id="GO:0000287">
    <property type="term" value="F:magnesium ion binding"/>
    <property type="evidence" value="ECO:0007669"/>
    <property type="project" value="UniProtKB-UniRule"/>
</dbReference>
<evidence type="ECO:0000256" key="7">
    <source>
        <dbReference type="ARBA" id="ARBA00022723"/>
    </source>
</evidence>
<dbReference type="Gene3D" id="2.40.50.140">
    <property type="entry name" value="Nucleic acid-binding proteins"/>
    <property type="match status" value="1"/>
</dbReference>
<evidence type="ECO:0000256" key="15">
    <source>
        <dbReference type="HAMAP-Rule" id="MF_00283"/>
    </source>
</evidence>
<dbReference type="PANTHER" id="PTHR10947:SF0">
    <property type="entry name" value="PHENYLALANINE--TRNA LIGASE BETA SUBUNIT"/>
    <property type="match status" value="1"/>
</dbReference>
<evidence type="ECO:0000256" key="5">
    <source>
        <dbReference type="ARBA" id="ARBA00022555"/>
    </source>
</evidence>
<dbReference type="PANTHER" id="PTHR10947">
    <property type="entry name" value="PHENYLALANYL-TRNA SYNTHETASE BETA CHAIN AND LEUCINE-RICH REPEAT-CONTAINING PROTEIN 47"/>
    <property type="match status" value="1"/>
</dbReference>
<dbReference type="FunFam" id="2.40.50.140:FF:000045">
    <property type="entry name" value="Phenylalanine--tRNA ligase beta subunit"/>
    <property type="match status" value="1"/>
</dbReference>
<keyword evidence="9 15" id="KW-0067">ATP-binding</keyword>
<name>A0A6S6T9G4_9GAMM</name>
<evidence type="ECO:0000256" key="9">
    <source>
        <dbReference type="ARBA" id="ARBA00022840"/>
    </source>
</evidence>
<comment type="similarity">
    <text evidence="2 15">Belongs to the phenylalanyl-tRNA synthetase beta subunit family. Type 1 subfamily.</text>
</comment>
<dbReference type="SMART" id="SM00873">
    <property type="entry name" value="B3_4"/>
    <property type="match status" value="1"/>
</dbReference>
<comment type="catalytic activity">
    <reaction evidence="14 15">
        <text>tRNA(Phe) + L-phenylalanine + ATP = L-phenylalanyl-tRNA(Phe) + AMP + diphosphate + H(+)</text>
        <dbReference type="Rhea" id="RHEA:19413"/>
        <dbReference type="Rhea" id="RHEA-COMP:9668"/>
        <dbReference type="Rhea" id="RHEA-COMP:9699"/>
        <dbReference type="ChEBI" id="CHEBI:15378"/>
        <dbReference type="ChEBI" id="CHEBI:30616"/>
        <dbReference type="ChEBI" id="CHEBI:33019"/>
        <dbReference type="ChEBI" id="CHEBI:58095"/>
        <dbReference type="ChEBI" id="CHEBI:78442"/>
        <dbReference type="ChEBI" id="CHEBI:78531"/>
        <dbReference type="ChEBI" id="CHEBI:456215"/>
        <dbReference type="EC" id="6.1.1.20"/>
    </reaction>
</comment>
<keyword evidence="6 15" id="KW-0436">Ligase</keyword>
<dbReference type="InterPro" id="IPR005147">
    <property type="entry name" value="tRNA_synthase_B5-dom"/>
</dbReference>
<keyword evidence="8 15" id="KW-0547">Nucleotide-binding</keyword>
<dbReference type="GO" id="GO:0005524">
    <property type="term" value="F:ATP binding"/>
    <property type="evidence" value="ECO:0007669"/>
    <property type="project" value="UniProtKB-UniRule"/>
</dbReference>
<evidence type="ECO:0000256" key="2">
    <source>
        <dbReference type="ARBA" id="ARBA00008653"/>
    </source>
</evidence>
<dbReference type="GO" id="GO:0000049">
    <property type="term" value="F:tRNA binding"/>
    <property type="evidence" value="ECO:0007669"/>
    <property type="project" value="UniProtKB-UniRule"/>
</dbReference>
<keyword evidence="12 15" id="KW-0648">Protein biosynthesis</keyword>
<feature type="domain" description="TRNA-binding" evidence="17">
    <location>
        <begin position="39"/>
        <end position="152"/>
    </location>
</feature>
<dbReference type="FunFam" id="3.30.70.380:FF:000001">
    <property type="entry name" value="Phenylalanine--tRNA ligase beta subunit"/>
    <property type="match status" value="1"/>
</dbReference>
<evidence type="ECO:0000259" key="18">
    <source>
        <dbReference type="PROSITE" id="PS51447"/>
    </source>
</evidence>
<dbReference type="InterPro" id="IPR045060">
    <property type="entry name" value="Phe-tRNA-ligase_IIc_bsu"/>
</dbReference>
<comment type="cofactor">
    <cofactor evidence="15">
        <name>Mg(2+)</name>
        <dbReference type="ChEBI" id="CHEBI:18420"/>
    </cofactor>
    <text evidence="15">Binds 2 magnesium ions per tetramer.</text>
</comment>
<evidence type="ECO:0000256" key="14">
    <source>
        <dbReference type="ARBA" id="ARBA00049255"/>
    </source>
</evidence>
<dbReference type="Pfam" id="PF01588">
    <property type="entry name" value="tRNA_bind"/>
    <property type="match status" value="1"/>
</dbReference>
<dbReference type="InterPro" id="IPR045864">
    <property type="entry name" value="aa-tRNA-synth_II/BPL/LPL"/>
</dbReference>
<evidence type="ECO:0000256" key="1">
    <source>
        <dbReference type="ARBA" id="ARBA00004496"/>
    </source>
</evidence>
<evidence type="ECO:0000259" key="17">
    <source>
        <dbReference type="PROSITE" id="PS50886"/>
    </source>
</evidence>
<evidence type="ECO:0000256" key="8">
    <source>
        <dbReference type="ARBA" id="ARBA00022741"/>
    </source>
</evidence>
<dbReference type="SUPFAM" id="SSF54991">
    <property type="entry name" value="Anticodon-binding domain of PheRS"/>
    <property type="match status" value="1"/>
</dbReference>
<dbReference type="SUPFAM" id="SSF56037">
    <property type="entry name" value="PheT/TilS domain"/>
    <property type="match status" value="1"/>
</dbReference>
<dbReference type="Gene3D" id="3.30.56.10">
    <property type="match status" value="2"/>
</dbReference>
<dbReference type="FunFam" id="3.30.56.10:FF:000002">
    <property type="entry name" value="Phenylalanine--tRNA ligase beta subunit"/>
    <property type="match status" value="1"/>
</dbReference>
<dbReference type="Pfam" id="PF03147">
    <property type="entry name" value="FDX-ACB"/>
    <property type="match status" value="1"/>
</dbReference>
<dbReference type="FunFam" id="3.30.930.10:FF:000022">
    <property type="entry name" value="Phenylalanine--tRNA ligase beta subunit"/>
    <property type="match status" value="1"/>
</dbReference>
<feature type="binding site" evidence="15">
    <location>
        <position position="458"/>
    </location>
    <ligand>
        <name>Mg(2+)</name>
        <dbReference type="ChEBI" id="CHEBI:18420"/>
        <note>shared with alpha subunit</note>
    </ligand>
</feature>
<dbReference type="SUPFAM" id="SSF55681">
    <property type="entry name" value="Class II aaRS and biotin synthetases"/>
    <property type="match status" value="1"/>
</dbReference>
<feature type="binding site" evidence="15">
    <location>
        <position position="468"/>
    </location>
    <ligand>
        <name>Mg(2+)</name>
        <dbReference type="ChEBI" id="CHEBI:18420"/>
        <note>shared with alpha subunit</note>
    </ligand>
</feature>
<dbReference type="SMART" id="SM00896">
    <property type="entry name" value="FDX-ACB"/>
    <property type="match status" value="1"/>
</dbReference>
<dbReference type="InterPro" id="IPR002547">
    <property type="entry name" value="tRNA-bd_dom"/>
</dbReference>
<comment type="subunit">
    <text evidence="3 15">Tetramer of two alpha and two beta subunits.</text>
</comment>
<dbReference type="Gene3D" id="3.50.40.10">
    <property type="entry name" value="Phenylalanyl-trna Synthetase, Chain B, domain 3"/>
    <property type="match status" value="1"/>
</dbReference>
<keyword evidence="11 16" id="KW-0694">RNA-binding</keyword>
<evidence type="ECO:0000256" key="10">
    <source>
        <dbReference type="ARBA" id="ARBA00022842"/>
    </source>
</evidence>
<feature type="domain" description="B5" evidence="19">
    <location>
        <begin position="405"/>
        <end position="480"/>
    </location>
</feature>
<evidence type="ECO:0000256" key="11">
    <source>
        <dbReference type="ARBA" id="ARBA00022884"/>
    </source>
</evidence>
<feature type="domain" description="FDX-ACB" evidence="18">
    <location>
        <begin position="702"/>
        <end position="795"/>
    </location>
</feature>
<dbReference type="InterPro" id="IPR036690">
    <property type="entry name" value="Fdx_antiC-bd_sf"/>
</dbReference>
<sequence>MKVSEQWLRELVNPEQDIASIGERLTFAGVELDGVESVASDFTNVVVGQITKVEPHPDADRLRVCQVDVGAEELIQIVTNVAGVTPEMLVPVAMIGAKLPEKDGSIFKIKKSKLRGELSQGMFCGAETLGIDDDSEGLLEIPANAKPGEDVRELLSLNDAVLEFDITPNRADCLSMAGIAREVGVLTKTDLMPVTQASVIAVANDVFPVTIDAVDGCPRYVGRIIKNVNAAVKAPRWMREKLRRAGIRSLSAIVDVTNYVLLEMGQPMHAFDLDKLSGGIQVRRAESGEKLELLDGQIIELRDDSMVIADENSAVALAGIMGGLPTSVTDATTNILLESAHFKPVQIAGKARSYGLHTDSSYRFERGVSPEIQVRAIERATELIVEICGGEPSVIVDEVADKTVLEQRVIKLRRERVSRVLGLEIDDAEIENILTRLGCVLSKEDDGWQVTAPLFRFDMQIEVDLIEELARIYGYDQIPATLRKLSPMKVVDSEAEIQLDAFHKLLTSRDYQEVISYSFVDAEIESLLTPEMQAVALANPLSAELAVMRTTLWSGLLKVASHNLKRQQSRLRLFETGLTFVQTDEGLVQRKKLSGLITGSLQHAQWASSAQNVDFYDIKGDVEALLGVASGQDFVFEVGTVDCLHPGQSANIINTGGEVIGHVGALHPGIEKQLSLGQNVFIFELDVERIKHCEIPVYKKVSAYPAIQRDLALLVSDDVQFSQLEEVLKKSEIVQLIDYHLFDSYVGQGVPKGHKSLAMNLTFQDVERTLEEAEINSLIEKLVNLLAKQTGASLRI</sequence>
<dbReference type="Pfam" id="PF17759">
    <property type="entry name" value="tRNA_synthFbeta"/>
    <property type="match status" value="1"/>
</dbReference>
<evidence type="ECO:0000256" key="3">
    <source>
        <dbReference type="ARBA" id="ARBA00011209"/>
    </source>
</evidence>
<dbReference type="InterPro" id="IPR033714">
    <property type="entry name" value="tRNA_bind_bactPheRS"/>
</dbReference>
<dbReference type="SUPFAM" id="SSF46955">
    <property type="entry name" value="Putative DNA-binding domain"/>
    <property type="match status" value="1"/>
</dbReference>
<dbReference type="Pfam" id="PF03484">
    <property type="entry name" value="B5"/>
    <property type="match status" value="1"/>
</dbReference>